<dbReference type="InterPro" id="IPR029058">
    <property type="entry name" value="AB_hydrolase_fold"/>
</dbReference>
<sequence length="194" mass="21550">MILYLHGLNSAGTAGKAVTLQDALAPVPVISPTYPAHRPKQAITELSQLIRELILEHPRLMIIGSSVGGFYGQYLARQFPVFHLMMINPALKPWDLLHGVDSEQQNFITGERYLLTTEDVAQIRCFEIKDINDGVSTTIFLDKGDEDIDYRIAADIYGDSGKLYIFAGGNHRFQHMDEAIEIIRGGYADGVSGR</sequence>
<dbReference type="Pfam" id="PF05728">
    <property type="entry name" value="UPF0227"/>
    <property type="match status" value="1"/>
</dbReference>
<evidence type="ECO:0008006" key="2">
    <source>
        <dbReference type="Google" id="ProtNLM"/>
    </source>
</evidence>
<dbReference type="Gene3D" id="3.40.50.1820">
    <property type="entry name" value="alpha/beta hydrolase"/>
    <property type="match status" value="1"/>
</dbReference>
<protein>
    <recommendedName>
        <fullName evidence="2">Esterase YqiA</fullName>
    </recommendedName>
</protein>
<dbReference type="EMBL" id="UOFX01000011">
    <property type="protein sequence ID" value="VAX06191.1"/>
    <property type="molecule type" value="Genomic_DNA"/>
</dbReference>
<organism evidence="1">
    <name type="scientific">hydrothermal vent metagenome</name>
    <dbReference type="NCBI Taxonomy" id="652676"/>
    <lineage>
        <taxon>unclassified sequences</taxon>
        <taxon>metagenomes</taxon>
        <taxon>ecological metagenomes</taxon>
    </lineage>
</organism>
<name>A0A3B1AWQ9_9ZZZZ</name>
<dbReference type="SUPFAM" id="SSF53474">
    <property type="entry name" value="alpha/beta-Hydrolases"/>
    <property type="match status" value="1"/>
</dbReference>
<proteinExistence type="predicted"/>
<dbReference type="InterPro" id="IPR008886">
    <property type="entry name" value="UPF0227/Esterase_YqiA"/>
</dbReference>
<dbReference type="AlphaFoldDB" id="A0A3B1AWQ9"/>
<dbReference type="PANTHER" id="PTHR35602">
    <property type="entry name" value="ESTERASE YQIA-RELATED"/>
    <property type="match status" value="1"/>
</dbReference>
<gene>
    <name evidence="1" type="ORF">MNBD_GAMMA26-957</name>
</gene>
<reference evidence="1" key="1">
    <citation type="submission" date="2018-06" db="EMBL/GenBank/DDBJ databases">
        <authorList>
            <person name="Zhirakovskaya E."/>
        </authorList>
    </citation>
    <scope>NUCLEOTIDE SEQUENCE</scope>
</reference>
<accession>A0A3B1AWQ9</accession>
<dbReference type="PANTHER" id="PTHR35602:SF3">
    <property type="entry name" value="ESTERASE YQIA"/>
    <property type="match status" value="1"/>
</dbReference>
<evidence type="ECO:0000313" key="1">
    <source>
        <dbReference type="EMBL" id="VAX06191.1"/>
    </source>
</evidence>